<name>A0A1I0A2T2_9ACTN</name>
<gene>
    <name evidence="2" type="ORF">SAMN05421811_101611</name>
</gene>
<dbReference type="InterPro" id="IPR011992">
    <property type="entry name" value="EF-hand-dom_pair"/>
</dbReference>
<organism evidence="2 3">
    <name type="scientific">Nonomuraea wenchangensis</name>
    <dbReference type="NCBI Taxonomy" id="568860"/>
    <lineage>
        <taxon>Bacteria</taxon>
        <taxon>Bacillati</taxon>
        <taxon>Actinomycetota</taxon>
        <taxon>Actinomycetes</taxon>
        <taxon>Streptosporangiales</taxon>
        <taxon>Streptosporangiaceae</taxon>
        <taxon>Nonomuraea</taxon>
    </lineage>
</organism>
<dbReference type="AlphaFoldDB" id="A0A1I0A2T2"/>
<dbReference type="SMART" id="SM00054">
    <property type="entry name" value="EFh"/>
    <property type="match status" value="3"/>
</dbReference>
<feature type="domain" description="EF-hand" evidence="1">
    <location>
        <begin position="108"/>
        <end position="133"/>
    </location>
</feature>
<dbReference type="Proteomes" id="UP000199361">
    <property type="component" value="Unassembled WGS sequence"/>
</dbReference>
<sequence length="181" mass="19378">MAIDLLNHKLDRAFDHIDANRNGVVEREDLLGLGARILVGFGESPTSVTGASLVGSFDGIWATLARALERDGDSGIGRPDFREAMTASFVTGELYEPVFRPATLAVAELCDGDRDGEVTIGEFRTMLSAFGVAYDDVDAAFDRLDREGRGTLTVTGLVTAAADYYRSADPNAAGNWLFGPL</sequence>
<dbReference type="SUPFAM" id="SSF47473">
    <property type="entry name" value="EF-hand"/>
    <property type="match status" value="1"/>
</dbReference>
<reference evidence="2 3" key="1">
    <citation type="submission" date="2016-10" db="EMBL/GenBank/DDBJ databases">
        <authorList>
            <person name="de Groot N.N."/>
        </authorList>
    </citation>
    <scope>NUCLEOTIDE SEQUENCE [LARGE SCALE GENOMIC DNA]</scope>
    <source>
        <strain evidence="2 3">CGMCC 4.5598</strain>
    </source>
</reference>
<dbReference type="OrthoDB" id="465673at2"/>
<proteinExistence type="predicted"/>
<dbReference type="PROSITE" id="PS00018">
    <property type="entry name" value="EF_HAND_1"/>
    <property type="match status" value="2"/>
</dbReference>
<dbReference type="InterPro" id="IPR018247">
    <property type="entry name" value="EF_Hand_1_Ca_BS"/>
</dbReference>
<evidence type="ECO:0000313" key="2">
    <source>
        <dbReference type="EMBL" id="SES87481.1"/>
    </source>
</evidence>
<dbReference type="STRING" id="568860.SAMN05421811_101611"/>
<dbReference type="Gene3D" id="1.10.238.10">
    <property type="entry name" value="EF-hand"/>
    <property type="match status" value="1"/>
</dbReference>
<accession>A0A1I0A2T2</accession>
<dbReference type="GO" id="GO:0005509">
    <property type="term" value="F:calcium ion binding"/>
    <property type="evidence" value="ECO:0007669"/>
    <property type="project" value="InterPro"/>
</dbReference>
<evidence type="ECO:0000259" key="1">
    <source>
        <dbReference type="PROSITE" id="PS50222"/>
    </source>
</evidence>
<feature type="domain" description="EF-hand" evidence="1">
    <location>
        <begin position="5"/>
        <end position="40"/>
    </location>
</feature>
<evidence type="ECO:0000313" key="3">
    <source>
        <dbReference type="Proteomes" id="UP000199361"/>
    </source>
</evidence>
<dbReference type="RefSeq" id="WP_091076494.1">
    <property type="nucleotide sequence ID" value="NZ_FOHX01000001.1"/>
</dbReference>
<dbReference type="PROSITE" id="PS50222">
    <property type="entry name" value="EF_HAND_2"/>
    <property type="match status" value="2"/>
</dbReference>
<protein>
    <submittedName>
        <fullName evidence="2">Ca2+-binding protein, EF-hand superfamily</fullName>
    </submittedName>
</protein>
<keyword evidence="3" id="KW-1185">Reference proteome</keyword>
<dbReference type="InterPro" id="IPR002048">
    <property type="entry name" value="EF_hand_dom"/>
</dbReference>
<dbReference type="EMBL" id="FOHX01000001">
    <property type="protein sequence ID" value="SES87481.1"/>
    <property type="molecule type" value="Genomic_DNA"/>
</dbReference>